<protein>
    <recommendedName>
        <fullName evidence="1">Leucyl/phenylalanyl-tRNA--protein transferase</fullName>
        <ecNumber evidence="1">2.3.2.6</ecNumber>
    </recommendedName>
    <alternativeName>
        <fullName evidence="1">L/F-transferase</fullName>
    </alternativeName>
    <alternativeName>
        <fullName evidence="1">Leucyltransferase</fullName>
    </alternativeName>
    <alternativeName>
        <fullName evidence="1">Phenyalanyltransferase</fullName>
    </alternativeName>
</protein>
<comment type="similarity">
    <text evidence="1">Belongs to the L/F-transferase family.</text>
</comment>
<dbReference type="RefSeq" id="WP_217964043.1">
    <property type="nucleotide sequence ID" value="NZ_JAHTBN010000003.1"/>
</dbReference>
<comment type="catalytic activity">
    <reaction evidence="1">
        <text>L-phenylalanyl-tRNA(Phe) + an N-terminal L-alpha-aminoacyl-[protein] = an N-terminal L-phenylalanyl-L-alpha-aminoacyl-[protein] + tRNA(Phe)</text>
        <dbReference type="Rhea" id="RHEA:43632"/>
        <dbReference type="Rhea" id="RHEA-COMP:9668"/>
        <dbReference type="Rhea" id="RHEA-COMP:9699"/>
        <dbReference type="Rhea" id="RHEA-COMP:10636"/>
        <dbReference type="Rhea" id="RHEA-COMP:10637"/>
        <dbReference type="ChEBI" id="CHEBI:78442"/>
        <dbReference type="ChEBI" id="CHEBI:78531"/>
        <dbReference type="ChEBI" id="CHEBI:78597"/>
        <dbReference type="ChEBI" id="CHEBI:83561"/>
        <dbReference type="EC" id="2.3.2.6"/>
    </reaction>
</comment>
<dbReference type="PANTHER" id="PTHR30098">
    <property type="entry name" value="LEUCYL/PHENYLALANYL-TRNA--PROTEIN TRANSFERASE"/>
    <property type="match status" value="1"/>
</dbReference>
<comment type="subcellular location">
    <subcellularLocation>
        <location evidence="1">Cytoplasm</location>
    </subcellularLocation>
</comment>
<evidence type="ECO:0000313" key="3">
    <source>
        <dbReference type="Proteomes" id="UP001595848"/>
    </source>
</evidence>
<dbReference type="NCBIfam" id="TIGR00667">
    <property type="entry name" value="aat"/>
    <property type="match status" value="1"/>
</dbReference>
<dbReference type="EC" id="2.3.2.6" evidence="1"/>
<dbReference type="Pfam" id="PF03588">
    <property type="entry name" value="Leu_Phe_trans"/>
    <property type="match status" value="1"/>
</dbReference>
<evidence type="ECO:0000313" key="2">
    <source>
        <dbReference type="EMBL" id="MFC4200726.1"/>
    </source>
</evidence>
<sequence length="255" mass="28119">MHNPIWLDPATPLPDPRLGVHGELLAAGGDLSLARLREAYSKGLFPWFNEGEPVLWWSLDPRMLLACAQFSPSHSLRKKLRRLAREEADAAAPLQIRMNTAFAAVMEGCATARGRENGTWISPALRAAYLEWHRAGEAHSVETWQDGELVGGLYGIGQGRLFCGESMFSRASDASKLALAYLVGFLRRHGVQWIDCQQQTSHLASLGARPVPRRRYLDILDEARRQPAPPWGHGRLLQSGLLLPEPPGGRVPGPA</sequence>
<accession>A0ABV8NUY8</accession>
<organism evidence="2 3">
    <name type="scientific">Candidimonas humi</name>
    <dbReference type="NCBI Taxonomy" id="683355"/>
    <lineage>
        <taxon>Bacteria</taxon>
        <taxon>Pseudomonadati</taxon>
        <taxon>Pseudomonadota</taxon>
        <taxon>Betaproteobacteria</taxon>
        <taxon>Burkholderiales</taxon>
        <taxon>Alcaligenaceae</taxon>
        <taxon>Candidimonas</taxon>
    </lineage>
</organism>
<keyword evidence="3" id="KW-1185">Reference proteome</keyword>
<comment type="catalytic activity">
    <reaction evidence="1">
        <text>N-terminal L-lysyl-[protein] + L-leucyl-tRNA(Leu) = N-terminal L-leucyl-L-lysyl-[protein] + tRNA(Leu) + H(+)</text>
        <dbReference type="Rhea" id="RHEA:12340"/>
        <dbReference type="Rhea" id="RHEA-COMP:9613"/>
        <dbReference type="Rhea" id="RHEA-COMP:9622"/>
        <dbReference type="Rhea" id="RHEA-COMP:12670"/>
        <dbReference type="Rhea" id="RHEA-COMP:12671"/>
        <dbReference type="ChEBI" id="CHEBI:15378"/>
        <dbReference type="ChEBI" id="CHEBI:65249"/>
        <dbReference type="ChEBI" id="CHEBI:78442"/>
        <dbReference type="ChEBI" id="CHEBI:78494"/>
        <dbReference type="ChEBI" id="CHEBI:133043"/>
        <dbReference type="EC" id="2.3.2.6"/>
    </reaction>
</comment>
<proteinExistence type="inferred from homology"/>
<dbReference type="Proteomes" id="UP001595848">
    <property type="component" value="Unassembled WGS sequence"/>
</dbReference>
<comment type="function">
    <text evidence="1">Functions in the N-end rule pathway of protein degradation where it conjugates Leu, Phe and, less efficiently, Met from aminoacyl-tRNAs to the N-termini of proteins containing an N-terminal arginine or lysine.</text>
</comment>
<evidence type="ECO:0000256" key="1">
    <source>
        <dbReference type="HAMAP-Rule" id="MF_00688"/>
    </source>
</evidence>
<name>A0ABV8NUY8_9BURK</name>
<comment type="catalytic activity">
    <reaction evidence="1">
        <text>N-terminal L-arginyl-[protein] + L-leucyl-tRNA(Leu) = N-terminal L-leucyl-L-arginyl-[protein] + tRNA(Leu) + H(+)</text>
        <dbReference type="Rhea" id="RHEA:50416"/>
        <dbReference type="Rhea" id="RHEA-COMP:9613"/>
        <dbReference type="Rhea" id="RHEA-COMP:9622"/>
        <dbReference type="Rhea" id="RHEA-COMP:12672"/>
        <dbReference type="Rhea" id="RHEA-COMP:12673"/>
        <dbReference type="ChEBI" id="CHEBI:15378"/>
        <dbReference type="ChEBI" id="CHEBI:64719"/>
        <dbReference type="ChEBI" id="CHEBI:78442"/>
        <dbReference type="ChEBI" id="CHEBI:78494"/>
        <dbReference type="ChEBI" id="CHEBI:133044"/>
        <dbReference type="EC" id="2.3.2.6"/>
    </reaction>
</comment>
<dbReference type="InterPro" id="IPR004616">
    <property type="entry name" value="Leu/Phe-tRNA_Trfase"/>
</dbReference>
<dbReference type="HAMAP" id="MF_00688">
    <property type="entry name" value="Leu_Phe_trans"/>
    <property type="match status" value="1"/>
</dbReference>
<keyword evidence="1" id="KW-0963">Cytoplasm</keyword>
<comment type="caution">
    <text evidence="2">The sequence shown here is derived from an EMBL/GenBank/DDBJ whole genome shotgun (WGS) entry which is preliminary data.</text>
</comment>
<dbReference type="GO" id="GO:0008914">
    <property type="term" value="F:leucyl-tRNA--protein transferase activity"/>
    <property type="evidence" value="ECO:0007669"/>
    <property type="project" value="UniProtKB-EC"/>
</dbReference>
<dbReference type="EMBL" id="JBHSBV010000002">
    <property type="protein sequence ID" value="MFC4200726.1"/>
    <property type="molecule type" value="Genomic_DNA"/>
</dbReference>
<dbReference type="PANTHER" id="PTHR30098:SF2">
    <property type="entry name" value="LEUCYL_PHENYLALANYL-TRNA--PROTEIN TRANSFERASE"/>
    <property type="match status" value="1"/>
</dbReference>
<keyword evidence="1 2" id="KW-0808">Transferase</keyword>
<keyword evidence="1 2" id="KW-0012">Acyltransferase</keyword>
<gene>
    <name evidence="1 2" type="primary">aat</name>
    <name evidence="2" type="ORF">ACFOY1_07155</name>
</gene>
<reference evidence="3" key="1">
    <citation type="journal article" date="2019" name="Int. J. Syst. Evol. Microbiol.">
        <title>The Global Catalogue of Microorganisms (GCM) 10K type strain sequencing project: providing services to taxonomists for standard genome sequencing and annotation.</title>
        <authorList>
            <consortium name="The Broad Institute Genomics Platform"/>
            <consortium name="The Broad Institute Genome Sequencing Center for Infectious Disease"/>
            <person name="Wu L."/>
            <person name="Ma J."/>
        </authorList>
    </citation>
    <scope>NUCLEOTIDE SEQUENCE [LARGE SCALE GENOMIC DNA]</scope>
    <source>
        <strain evidence="3">LMG 24813</strain>
    </source>
</reference>